<sequence length="631" mass="68666">MKKLGFRQSLLMGVLILVSLSLGVVSLLTYLNVYDAFKQDKEKTVREYVEANAGTISSYFDEKESVLSNLSEYYKSNPLPDDKIALVKHIAASTNTDSVVFTSKNGQAYWNQQGADWPGHIYKGDARNREWYKAAVSTNGVATTRAYKGAEKVWMSMATQVGNDVLSFDFDLSKMNKTVESFQEMDGAVAVIMDGHSTILASSSPNISNGEKAVSLAGFSNVARVVINSTQPKYQEYTYGGVEKVFFSVPLEIADTTWFLGVALEDEKTFAPIYKTRTTTILMVFAGILAAIAAFYLLINKLYRPITSLRVLAEDLSSGEADLTKRLNLERNDDLGDIGRGIDAFIDKVHRAVADIVEVSLGLADNVERLQSLTEENAKSMGQHSVETEQVATAIEEMNSTAHSVAQSAVKASQITVDAAELGAQSEEVVRKAQSLNERLLEDMEASVALVSDMNASSDNINDALKVIGEIAEQTNLLALNAAIEAARAGEQGRGFAVVADEVRTLASRTMDSTKEIDKVLSALLDSSEQMSAAINRTKEMCVDTASGQEQVATSLRTMAEYAKETDDASTQISTAAEEQSAVSADISENMNRIKTIVASISKGSDVVTEEAEKIGRLNSRLHETVKRFRV</sequence>
<dbReference type="CDD" id="cd11386">
    <property type="entry name" value="MCP_signal"/>
    <property type="match status" value="1"/>
</dbReference>
<dbReference type="SMART" id="SM00304">
    <property type="entry name" value="HAMP"/>
    <property type="match status" value="1"/>
</dbReference>
<dbReference type="GO" id="GO:0016020">
    <property type="term" value="C:membrane"/>
    <property type="evidence" value="ECO:0007669"/>
    <property type="project" value="UniProtKB-SubCell"/>
</dbReference>
<organism evidence="8 9">
    <name type="scientific">Salinivibrio kushneri</name>
    <dbReference type="NCBI Taxonomy" id="1908198"/>
    <lineage>
        <taxon>Bacteria</taxon>
        <taxon>Pseudomonadati</taxon>
        <taxon>Pseudomonadota</taxon>
        <taxon>Gammaproteobacteria</taxon>
        <taxon>Vibrionales</taxon>
        <taxon>Vibrionaceae</taxon>
        <taxon>Salinivibrio</taxon>
    </lineage>
</organism>
<dbReference type="InterPro" id="IPR004089">
    <property type="entry name" value="MCPsignal_dom"/>
</dbReference>
<feature type="transmembrane region" description="Helical" evidence="5">
    <location>
        <begin position="12"/>
        <end position="33"/>
    </location>
</feature>
<dbReference type="FunFam" id="1.10.287.950:FF:000001">
    <property type="entry name" value="Methyl-accepting chemotaxis sensory transducer"/>
    <property type="match status" value="1"/>
</dbReference>
<dbReference type="GO" id="GO:0007165">
    <property type="term" value="P:signal transduction"/>
    <property type="evidence" value="ECO:0007669"/>
    <property type="project" value="UniProtKB-KW"/>
</dbReference>
<dbReference type="InterPro" id="IPR004090">
    <property type="entry name" value="Chemotax_Me-accpt_rcpt"/>
</dbReference>
<keyword evidence="5" id="KW-0472">Membrane</keyword>
<dbReference type="PROSITE" id="PS50885">
    <property type="entry name" value="HAMP"/>
    <property type="match status" value="1"/>
</dbReference>
<dbReference type="GO" id="GO:0006935">
    <property type="term" value="P:chemotaxis"/>
    <property type="evidence" value="ECO:0007669"/>
    <property type="project" value="InterPro"/>
</dbReference>
<comment type="subcellular location">
    <subcellularLocation>
        <location evidence="1">Membrane</location>
    </subcellularLocation>
</comment>
<keyword evidence="2 4" id="KW-0807">Transducer</keyword>
<evidence type="ECO:0000313" key="8">
    <source>
        <dbReference type="EMBL" id="WBA08282.1"/>
    </source>
</evidence>
<dbReference type="Pfam" id="PF00015">
    <property type="entry name" value="MCPsignal"/>
    <property type="match status" value="1"/>
</dbReference>
<accession>A0AA47LRI9</accession>
<name>A0AA47LRI9_9GAMM</name>
<feature type="domain" description="HAMP" evidence="7">
    <location>
        <begin position="300"/>
        <end position="354"/>
    </location>
</feature>
<dbReference type="PRINTS" id="PR00260">
    <property type="entry name" value="CHEMTRNSDUCR"/>
</dbReference>
<dbReference type="PANTHER" id="PTHR32089:SF55">
    <property type="entry name" value="METHYL ACCEPTING SENSORY TRANSDUCER WITH CACHE_2 SMALL MOLECULE BINDING DOMAIN"/>
    <property type="match status" value="1"/>
</dbReference>
<evidence type="ECO:0000256" key="3">
    <source>
        <dbReference type="ARBA" id="ARBA00029447"/>
    </source>
</evidence>
<gene>
    <name evidence="8" type="ORF">N8M53_10715</name>
</gene>
<dbReference type="AlphaFoldDB" id="A0AA47LRI9"/>
<dbReference type="InterPro" id="IPR003660">
    <property type="entry name" value="HAMP_dom"/>
</dbReference>
<comment type="similarity">
    <text evidence="3">Belongs to the methyl-accepting chemotaxis (MCP) protein family.</text>
</comment>
<proteinExistence type="inferred from homology"/>
<evidence type="ECO:0000256" key="2">
    <source>
        <dbReference type="ARBA" id="ARBA00023224"/>
    </source>
</evidence>
<dbReference type="Proteomes" id="UP001164748">
    <property type="component" value="Chromosome"/>
</dbReference>
<protein>
    <submittedName>
        <fullName evidence="8">Methyl-accepting chemotaxis protein</fullName>
    </submittedName>
</protein>
<evidence type="ECO:0000259" key="6">
    <source>
        <dbReference type="PROSITE" id="PS50111"/>
    </source>
</evidence>
<dbReference type="PROSITE" id="PS50111">
    <property type="entry name" value="CHEMOTAXIS_TRANSDUC_2"/>
    <property type="match status" value="1"/>
</dbReference>
<keyword evidence="5" id="KW-0812">Transmembrane</keyword>
<dbReference type="RefSeq" id="WP_269578773.1">
    <property type="nucleotide sequence ID" value="NZ_CP114588.1"/>
</dbReference>
<dbReference type="Gene3D" id="3.30.450.20">
    <property type="entry name" value="PAS domain"/>
    <property type="match status" value="2"/>
</dbReference>
<reference evidence="8" key="1">
    <citation type="submission" date="2022-09" db="EMBL/GenBank/DDBJ databases">
        <authorList>
            <person name="Li Z.-J."/>
        </authorList>
    </citation>
    <scope>NUCLEOTIDE SEQUENCE</scope>
    <source>
        <strain evidence="8">TGB11</strain>
    </source>
</reference>
<dbReference type="SUPFAM" id="SSF58104">
    <property type="entry name" value="Methyl-accepting chemotaxis protein (MCP) signaling domain"/>
    <property type="match status" value="1"/>
</dbReference>
<evidence type="ECO:0000256" key="1">
    <source>
        <dbReference type="ARBA" id="ARBA00004370"/>
    </source>
</evidence>
<feature type="domain" description="Methyl-accepting transducer" evidence="6">
    <location>
        <begin position="359"/>
        <end position="595"/>
    </location>
</feature>
<evidence type="ECO:0000259" key="7">
    <source>
        <dbReference type="PROSITE" id="PS50885"/>
    </source>
</evidence>
<dbReference type="EMBL" id="CP114588">
    <property type="protein sequence ID" value="WBA08282.1"/>
    <property type="molecule type" value="Genomic_DNA"/>
</dbReference>
<dbReference type="GO" id="GO:0004888">
    <property type="term" value="F:transmembrane signaling receptor activity"/>
    <property type="evidence" value="ECO:0007669"/>
    <property type="project" value="InterPro"/>
</dbReference>
<evidence type="ECO:0000313" key="9">
    <source>
        <dbReference type="Proteomes" id="UP001164748"/>
    </source>
</evidence>
<evidence type="ECO:0000256" key="5">
    <source>
        <dbReference type="SAM" id="Phobius"/>
    </source>
</evidence>
<feature type="transmembrane region" description="Helical" evidence="5">
    <location>
        <begin position="280"/>
        <end position="299"/>
    </location>
</feature>
<dbReference type="SMART" id="SM00283">
    <property type="entry name" value="MA"/>
    <property type="match status" value="1"/>
</dbReference>
<dbReference type="PANTHER" id="PTHR32089">
    <property type="entry name" value="METHYL-ACCEPTING CHEMOTAXIS PROTEIN MCPB"/>
    <property type="match status" value="1"/>
</dbReference>
<evidence type="ECO:0000256" key="4">
    <source>
        <dbReference type="PROSITE-ProRule" id="PRU00284"/>
    </source>
</evidence>
<dbReference type="Gene3D" id="1.10.287.950">
    <property type="entry name" value="Methyl-accepting chemotaxis protein"/>
    <property type="match status" value="1"/>
</dbReference>
<keyword evidence="5" id="KW-1133">Transmembrane helix</keyword>
<dbReference type="CDD" id="cd06225">
    <property type="entry name" value="HAMP"/>
    <property type="match status" value="1"/>
</dbReference>
<dbReference type="Pfam" id="PF00672">
    <property type="entry name" value="HAMP"/>
    <property type="match status" value="1"/>
</dbReference>